<gene>
    <name evidence="1" type="ORF">AALO_G00115670</name>
</gene>
<proteinExistence type="predicted"/>
<dbReference type="Proteomes" id="UP000823561">
    <property type="component" value="Chromosome 8"/>
</dbReference>
<comment type="caution">
    <text evidence="1">The sequence shown here is derived from an EMBL/GenBank/DDBJ whole genome shotgun (WGS) entry which is preliminary data.</text>
</comment>
<evidence type="ECO:0000313" key="2">
    <source>
        <dbReference type="Proteomes" id="UP000823561"/>
    </source>
</evidence>
<name>A0AAV6GQU0_9TELE</name>
<accession>A0AAV6GQU0</accession>
<evidence type="ECO:0000313" key="1">
    <source>
        <dbReference type="EMBL" id="KAG5277275.1"/>
    </source>
</evidence>
<sequence>MFSSPLFQSCLQSHLFLQSAAGVRLECYLRPVFWRCPAGREVGFLLDWLSLFLQTDPYEVRYTPPCTVALKTGPYLLVHSSTVPA</sequence>
<dbReference type="EMBL" id="JADWDJ010000008">
    <property type="protein sequence ID" value="KAG5277275.1"/>
    <property type="molecule type" value="Genomic_DNA"/>
</dbReference>
<reference evidence="1" key="1">
    <citation type="submission" date="2020-10" db="EMBL/GenBank/DDBJ databases">
        <title>Chromosome-scale genome assembly of the Allis shad, Alosa alosa.</title>
        <authorList>
            <person name="Margot Z."/>
            <person name="Christophe K."/>
            <person name="Cabau C."/>
            <person name="Louis A."/>
            <person name="Berthelot C."/>
            <person name="Parey E."/>
            <person name="Roest Crollius H."/>
            <person name="Montfort J."/>
            <person name="Robinson-Rechavi M."/>
            <person name="Bucao C."/>
            <person name="Bouchez O."/>
            <person name="Gislard M."/>
            <person name="Lluch J."/>
            <person name="Milhes M."/>
            <person name="Lampietro C."/>
            <person name="Lopez Roques C."/>
            <person name="Donnadieu C."/>
            <person name="Braasch I."/>
            <person name="Desvignes T."/>
            <person name="Postlethwait J."/>
            <person name="Bobe J."/>
            <person name="Guiguen Y."/>
        </authorList>
    </citation>
    <scope>NUCLEOTIDE SEQUENCE</scope>
    <source>
        <strain evidence="1">M-15738</strain>
        <tissue evidence="1">Blood</tissue>
    </source>
</reference>
<dbReference type="AlphaFoldDB" id="A0AAV6GQU0"/>
<protein>
    <submittedName>
        <fullName evidence="1">Uncharacterized protein</fullName>
    </submittedName>
</protein>
<organism evidence="1 2">
    <name type="scientific">Alosa alosa</name>
    <name type="common">allis shad</name>
    <dbReference type="NCBI Taxonomy" id="278164"/>
    <lineage>
        <taxon>Eukaryota</taxon>
        <taxon>Metazoa</taxon>
        <taxon>Chordata</taxon>
        <taxon>Craniata</taxon>
        <taxon>Vertebrata</taxon>
        <taxon>Euteleostomi</taxon>
        <taxon>Actinopterygii</taxon>
        <taxon>Neopterygii</taxon>
        <taxon>Teleostei</taxon>
        <taxon>Clupei</taxon>
        <taxon>Clupeiformes</taxon>
        <taxon>Clupeoidei</taxon>
        <taxon>Clupeidae</taxon>
        <taxon>Alosa</taxon>
    </lineage>
</organism>
<keyword evidence="2" id="KW-1185">Reference proteome</keyword>